<comment type="caution">
    <text evidence="2">The sequence shown here is derived from an EMBL/GenBank/DDBJ whole genome shotgun (WGS) entry which is preliminary data.</text>
</comment>
<name>C2MDY4_9PORP</name>
<evidence type="ECO:0000313" key="2">
    <source>
        <dbReference type="EMBL" id="EEK16133.1"/>
    </source>
</evidence>
<sequence length="77" mass="8682">MATKKIEKGKKAPAKRAKKAAPAPSPEEVAIALALAQALGTPHDEESYQLTIRHKEFDPWSHKLQNMRVTPQKQYYI</sequence>
<feature type="region of interest" description="Disordered" evidence="1">
    <location>
        <begin position="1"/>
        <end position="26"/>
    </location>
</feature>
<dbReference type="RefSeq" id="WP_007366050.1">
    <property type="nucleotide sequence ID" value="NZ_ACLR01000214.1"/>
</dbReference>
<reference evidence="2 3" key="1">
    <citation type="submission" date="2009-04" db="EMBL/GenBank/DDBJ databases">
        <authorList>
            <person name="Sebastian Y."/>
            <person name="Madupu R."/>
            <person name="Durkin A.S."/>
            <person name="Torralba M."/>
            <person name="Methe B."/>
            <person name="Sutton G.G."/>
            <person name="Strausberg R.L."/>
            <person name="Nelson K.E."/>
        </authorList>
    </citation>
    <scope>NUCLEOTIDE SEQUENCE [LARGE SCALE GENOMIC DNA]</scope>
    <source>
        <strain evidence="2 3">60-3</strain>
    </source>
</reference>
<dbReference type="STRING" id="596327.PORUE0001_1416"/>
<dbReference type="AlphaFoldDB" id="C2MDY4"/>
<protein>
    <submittedName>
        <fullName evidence="2">Uncharacterized protein</fullName>
    </submittedName>
</protein>
<dbReference type="EMBL" id="ACLR01000214">
    <property type="protein sequence ID" value="EEK16133.1"/>
    <property type="molecule type" value="Genomic_DNA"/>
</dbReference>
<keyword evidence="3" id="KW-1185">Reference proteome</keyword>
<gene>
    <name evidence="2" type="ORF">PORUE0001_1416</name>
</gene>
<dbReference type="Proteomes" id="UP000003303">
    <property type="component" value="Unassembled WGS sequence"/>
</dbReference>
<evidence type="ECO:0000256" key="1">
    <source>
        <dbReference type="SAM" id="MobiDB-lite"/>
    </source>
</evidence>
<evidence type="ECO:0000313" key="3">
    <source>
        <dbReference type="Proteomes" id="UP000003303"/>
    </source>
</evidence>
<feature type="compositionally biased region" description="Basic and acidic residues" evidence="1">
    <location>
        <begin position="1"/>
        <end position="10"/>
    </location>
</feature>
<dbReference type="OrthoDB" id="1014388at2"/>
<proteinExistence type="predicted"/>
<organism evidence="2 3">
    <name type="scientific">Porphyromonas uenonis 60-3</name>
    <dbReference type="NCBI Taxonomy" id="596327"/>
    <lineage>
        <taxon>Bacteria</taxon>
        <taxon>Pseudomonadati</taxon>
        <taxon>Bacteroidota</taxon>
        <taxon>Bacteroidia</taxon>
        <taxon>Bacteroidales</taxon>
        <taxon>Porphyromonadaceae</taxon>
        <taxon>Porphyromonas</taxon>
    </lineage>
</organism>
<accession>C2MDY4</accession>